<dbReference type="PANTHER" id="PTHR38602">
    <property type="entry name" value="INNER MEMBRANE PROTEIN-RELATED"/>
    <property type="match status" value="1"/>
</dbReference>
<keyword evidence="1" id="KW-1133">Transmembrane helix</keyword>
<keyword evidence="1" id="KW-0472">Membrane</keyword>
<keyword evidence="1" id="KW-0812">Transmembrane</keyword>
<protein>
    <submittedName>
        <fullName evidence="2">Putative inner membrane protein YjeT (Clustered with HflC)</fullName>
    </submittedName>
</protein>
<name>A0A139BW50_9PROT</name>
<reference evidence="2 3" key="1">
    <citation type="submission" date="2016-02" db="EMBL/GenBank/DDBJ databases">
        <authorList>
            <person name="Wen L."/>
            <person name="He K."/>
            <person name="Yang H."/>
        </authorList>
    </citation>
    <scope>NUCLEOTIDE SEQUENCE [LARGE SCALE GENOMIC DNA]</scope>
    <source>
        <strain evidence="2">ShG14-8</strain>
    </source>
</reference>
<feature type="transmembrane region" description="Helical" evidence="1">
    <location>
        <begin position="44"/>
        <end position="60"/>
    </location>
</feature>
<evidence type="ECO:0000256" key="1">
    <source>
        <dbReference type="SAM" id="Phobius"/>
    </source>
</evidence>
<evidence type="ECO:0000313" key="2">
    <source>
        <dbReference type="EMBL" id="KXS33224.1"/>
    </source>
</evidence>
<feature type="transmembrane region" description="Helical" evidence="1">
    <location>
        <begin position="6"/>
        <end position="23"/>
    </location>
</feature>
<dbReference type="Proteomes" id="UP000070578">
    <property type="component" value="Unassembled WGS sequence"/>
</dbReference>
<dbReference type="AlphaFoldDB" id="A0A139BW50"/>
<dbReference type="EMBL" id="LSLI01000009">
    <property type="protein sequence ID" value="KXS33224.1"/>
    <property type="molecule type" value="Genomic_DNA"/>
</dbReference>
<dbReference type="PANTHER" id="PTHR38602:SF1">
    <property type="entry name" value="INNER MEMBRANE PROTEIN"/>
    <property type="match status" value="1"/>
</dbReference>
<dbReference type="Pfam" id="PF09838">
    <property type="entry name" value="DUF2065"/>
    <property type="match status" value="1"/>
</dbReference>
<evidence type="ECO:0000313" key="3">
    <source>
        <dbReference type="Proteomes" id="UP000070578"/>
    </source>
</evidence>
<accession>A0A139BW50</accession>
<sequence length="61" mass="7132">MLQYWLLGLAMMMVVEGLLPFLLPEVWRETFRKLVALTDGQLRFIGLTSMLAGLLMLYWIK</sequence>
<reference evidence="2 3" key="2">
    <citation type="submission" date="2016-03" db="EMBL/GenBank/DDBJ databases">
        <title>New uncultured bacterium of the family Gallionellaceae from acid mine drainage: description and reconstruction of genome based on metagenomic analysis of microbial community.</title>
        <authorList>
            <person name="Kadnikov V."/>
            <person name="Ivasenko D."/>
            <person name="Beletsky A."/>
            <person name="Mardanov A."/>
            <person name="Danilova E."/>
            <person name="Pimenov N."/>
            <person name="Karnachuk O."/>
            <person name="Ravin N."/>
        </authorList>
    </citation>
    <scope>NUCLEOTIDE SEQUENCE [LARGE SCALE GENOMIC DNA]</scope>
    <source>
        <strain evidence="2">ShG14-8</strain>
    </source>
</reference>
<organism evidence="2 3">
    <name type="scientific">Candidatus Gallionella acididurans</name>
    <dbReference type="NCBI Taxonomy" id="1796491"/>
    <lineage>
        <taxon>Bacteria</taxon>
        <taxon>Pseudomonadati</taxon>
        <taxon>Pseudomonadota</taxon>
        <taxon>Betaproteobacteria</taxon>
        <taxon>Nitrosomonadales</taxon>
        <taxon>Gallionellaceae</taxon>
        <taxon>Gallionella</taxon>
    </lineage>
</organism>
<gene>
    <name evidence="2" type="ORF">AWT59_0657</name>
</gene>
<comment type="caution">
    <text evidence="2">The sequence shown here is derived from an EMBL/GenBank/DDBJ whole genome shotgun (WGS) entry which is preliminary data.</text>
</comment>
<proteinExistence type="predicted"/>
<dbReference type="InterPro" id="IPR019201">
    <property type="entry name" value="DUF2065"/>
</dbReference>